<evidence type="ECO:0000313" key="2">
    <source>
        <dbReference type="Proteomes" id="UP000002654"/>
    </source>
</evidence>
<dbReference type="HOGENOM" id="CLU_2152752_0_0_2"/>
<dbReference type="Proteomes" id="UP000002654">
    <property type="component" value="Chromosome"/>
</dbReference>
<reference evidence="1 2" key="1">
    <citation type="journal article" date="2011" name="PLoS ONE">
        <title>The complete genome sequence of Thermoproteus tenax: a physiologically versatile member of the Crenarchaeota.</title>
        <authorList>
            <person name="Siebers B."/>
            <person name="Zaparty M."/>
            <person name="Raddatz G."/>
            <person name="Tjaden B."/>
            <person name="Albers S.V."/>
            <person name="Bell S.D."/>
            <person name="Blombach F."/>
            <person name="Kletzin A."/>
            <person name="Kyrpides N."/>
            <person name="Lanz C."/>
            <person name="Plagens A."/>
            <person name="Rampp M."/>
            <person name="Rosinus A."/>
            <person name="von Jan M."/>
            <person name="Makarova K.S."/>
            <person name="Klenk H.P."/>
            <person name="Schuster S.C."/>
            <person name="Hensel R."/>
        </authorList>
    </citation>
    <scope>NUCLEOTIDE SEQUENCE [LARGE SCALE GENOMIC DNA]</scope>
    <source>
        <strain evidence="2">ATCC 35583 / DSM 2078 / JCM 9277 / NBRC 100435 / Kra 1</strain>
    </source>
</reference>
<keyword evidence="2" id="KW-1185">Reference proteome</keyword>
<dbReference type="KEGG" id="ttn:TTX_0987"/>
<protein>
    <submittedName>
        <fullName evidence="1">Uncharacterized protein</fullName>
    </submittedName>
</protein>
<dbReference type="STRING" id="768679.TTX_0987"/>
<dbReference type="EMBL" id="FN869859">
    <property type="protein sequence ID" value="CCC81635.1"/>
    <property type="molecule type" value="Genomic_DNA"/>
</dbReference>
<proteinExistence type="predicted"/>
<dbReference type="RefSeq" id="WP_014126891.1">
    <property type="nucleotide sequence ID" value="NC_016070.1"/>
</dbReference>
<accession>G4RPZ0</accession>
<dbReference type="PaxDb" id="768679-TTX_0987"/>
<gene>
    <name evidence="1" type="ordered locus">TTX_0987</name>
</gene>
<dbReference type="PATRIC" id="fig|768679.9.peg.997"/>
<evidence type="ECO:0000313" key="1">
    <source>
        <dbReference type="EMBL" id="CCC81635.1"/>
    </source>
</evidence>
<name>G4RPZ0_THETK</name>
<dbReference type="GeneID" id="11261877"/>
<dbReference type="AlphaFoldDB" id="G4RPZ0"/>
<organism evidence="1 2">
    <name type="scientific">Thermoproteus tenax (strain ATCC 35583 / DSM 2078 / JCM 9277 / NBRC 100435 / Kra 1)</name>
    <dbReference type="NCBI Taxonomy" id="768679"/>
    <lineage>
        <taxon>Archaea</taxon>
        <taxon>Thermoproteota</taxon>
        <taxon>Thermoprotei</taxon>
        <taxon>Thermoproteales</taxon>
        <taxon>Thermoproteaceae</taxon>
        <taxon>Thermoproteus</taxon>
    </lineage>
</organism>
<sequence>MGRPRLRASWRTGEGHCGYTAIGGPAGMLREAASEVYAGCPKYAAYEGLSEYRADVWGRRRPPQRPGEALAGRWIGLYVEGGRSTSTPRGIEACRPAPCPMSSRRRYLGCR</sequence>